<feature type="domain" description="UspA" evidence="2">
    <location>
        <begin position="1"/>
        <end position="146"/>
    </location>
</feature>
<dbReference type="PANTHER" id="PTHR46268">
    <property type="entry name" value="STRESS RESPONSE PROTEIN NHAX"/>
    <property type="match status" value="1"/>
</dbReference>
<dbReference type="PRINTS" id="PR01438">
    <property type="entry name" value="UNVRSLSTRESS"/>
</dbReference>
<protein>
    <submittedName>
        <fullName evidence="3">Universal stress protein</fullName>
    </submittedName>
</protein>
<accession>A0ABV2TZR6</accession>
<dbReference type="Proteomes" id="UP001549773">
    <property type="component" value="Unassembled WGS sequence"/>
</dbReference>
<dbReference type="InterPro" id="IPR014729">
    <property type="entry name" value="Rossmann-like_a/b/a_fold"/>
</dbReference>
<evidence type="ECO:0000313" key="3">
    <source>
        <dbReference type="EMBL" id="MET7030407.1"/>
    </source>
</evidence>
<sequence>MKRILLPTDFSKNAWNAISYALSFFKNEECTFYILHTYTPSFFRVDYMLGGPSFSAIPDAGVEASIKGLEKTLKDIKKQHPNPKHTFETLSAFNILTDEINEAVENKGIDLIVMGTQGATGAKDLFIGTNTIHVLRKVKIPVLAVPAACTYKEIQKLVFATDYWTEYKKEELDPLTRLVKMHKAKLIVLHVLEEMGIWEKQEENKKNLIKYLGDTPHSFDQIKSKHVADAIQEYVKSNQLDLLAMQNRKHFFWERLLTRQNVEAIGFHIKVPFLVLRDTGKSIKQ</sequence>
<name>A0ABV2TZR6_9FLAO</name>
<proteinExistence type="inferred from homology"/>
<gene>
    <name evidence="3" type="ORF">ABXZ32_13445</name>
</gene>
<dbReference type="PANTHER" id="PTHR46268:SF6">
    <property type="entry name" value="UNIVERSAL STRESS PROTEIN UP12"/>
    <property type="match status" value="1"/>
</dbReference>
<dbReference type="RefSeq" id="WP_354619204.1">
    <property type="nucleotide sequence ID" value="NZ_JBEWYP010000008.1"/>
</dbReference>
<evidence type="ECO:0000256" key="1">
    <source>
        <dbReference type="ARBA" id="ARBA00008791"/>
    </source>
</evidence>
<dbReference type="InterPro" id="IPR006015">
    <property type="entry name" value="Universal_stress_UspA"/>
</dbReference>
<comment type="similarity">
    <text evidence="1">Belongs to the universal stress protein A family.</text>
</comment>
<organism evidence="3 4">
    <name type="scientific">Sediminicola luteus</name>
    <dbReference type="NCBI Taxonomy" id="319238"/>
    <lineage>
        <taxon>Bacteria</taxon>
        <taxon>Pseudomonadati</taxon>
        <taxon>Bacteroidota</taxon>
        <taxon>Flavobacteriia</taxon>
        <taxon>Flavobacteriales</taxon>
        <taxon>Flavobacteriaceae</taxon>
        <taxon>Sediminicola</taxon>
    </lineage>
</organism>
<dbReference type="SUPFAM" id="SSF52402">
    <property type="entry name" value="Adenine nucleotide alpha hydrolases-like"/>
    <property type="match status" value="2"/>
</dbReference>
<dbReference type="InterPro" id="IPR006016">
    <property type="entry name" value="UspA"/>
</dbReference>
<dbReference type="Pfam" id="PF00582">
    <property type="entry name" value="Usp"/>
    <property type="match status" value="1"/>
</dbReference>
<dbReference type="Gene3D" id="3.40.50.620">
    <property type="entry name" value="HUPs"/>
    <property type="match status" value="2"/>
</dbReference>
<comment type="caution">
    <text evidence="3">The sequence shown here is derived from an EMBL/GenBank/DDBJ whole genome shotgun (WGS) entry which is preliminary data.</text>
</comment>
<dbReference type="EMBL" id="JBEWYP010000008">
    <property type="protein sequence ID" value="MET7030407.1"/>
    <property type="molecule type" value="Genomic_DNA"/>
</dbReference>
<dbReference type="CDD" id="cd00293">
    <property type="entry name" value="USP-like"/>
    <property type="match status" value="1"/>
</dbReference>
<evidence type="ECO:0000313" key="4">
    <source>
        <dbReference type="Proteomes" id="UP001549773"/>
    </source>
</evidence>
<evidence type="ECO:0000259" key="2">
    <source>
        <dbReference type="Pfam" id="PF00582"/>
    </source>
</evidence>
<keyword evidence="4" id="KW-1185">Reference proteome</keyword>
<reference evidence="3 4" key="1">
    <citation type="submission" date="2024-07" db="EMBL/GenBank/DDBJ databases">
        <title>The genome sequence of type strain Sediminicola luteus GDMCC 1.2596T.</title>
        <authorList>
            <person name="Liu Y."/>
        </authorList>
    </citation>
    <scope>NUCLEOTIDE SEQUENCE [LARGE SCALE GENOMIC DNA]</scope>
    <source>
        <strain evidence="3 4">GDMCC 1.2596</strain>
    </source>
</reference>